<dbReference type="InterPro" id="IPR025669">
    <property type="entry name" value="AAA_dom"/>
</dbReference>
<evidence type="ECO:0000259" key="1">
    <source>
        <dbReference type="Pfam" id="PF13614"/>
    </source>
</evidence>
<dbReference type="Proteomes" id="UP000886198">
    <property type="component" value="Unassembled WGS sequence"/>
</dbReference>
<dbReference type="Gene3D" id="3.40.50.300">
    <property type="entry name" value="P-loop containing nucleotide triphosphate hydrolases"/>
    <property type="match status" value="1"/>
</dbReference>
<protein>
    <recommendedName>
        <fullName evidence="1">AAA domain-containing protein</fullName>
    </recommendedName>
</protein>
<dbReference type="CDD" id="cd02042">
    <property type="entry name" value="ParAB_family"/>
    <property type="match status" value="1"/>
</dbReference>
<reference evidence="2" key="1">
    <citation type="journal article" date="2020" name="mSystems">
        <title>Genome- and Community-Level Interaction Insights into Carbon Utilization and Element Cycling Functions of Hydrothermarchaeota in Hydrothermal Sediment.</title>
        <authorList>
            <person name="Zhou Z."/>
            <person name="Liu Y."/>
            <person name="Xu W."/>
            <person name="Pan J."/>
            <person name="Luo Z.H."/>
            <person name="Li M."/>
        </authorList>
    </citation>
    <scope>NUCLEOTIDE SEQUENCE [LARGE SCALE GENOMIC DNA]</scope>
    <source>
        <strain evidence="2">SpSt-1179</strain>
    </source>
</reference>
<dbReference type="PANTHER" id="PTHR13696:SF52">
    <property type="entry name" value="PARA FAMILY PROTEIN CT_582"/>
    <property type="match status" value="1"/>
</dbReference>
<name>A0A7C1CSK9_9BACT</name>
<dbReference type="EMBL" id="DSBT01000059">
    <property type="protein sequence ID" value="HDP76952.1"/>
    <property type="molecule type" value="Genomic_DNA"/>
</dbReference>
<evidence type="ECO:0000313" key="2">
    <source>
        <dbReference type="EMBL" id="HDP76952.1"/>
    </source>
</evidence>
<organism evidence="2">
    <name type="scientific">Mesotoga infera</name>
    <dbReference type="NCBI Taxonomy" id="1236046"/>
    <lineage>
        <taxon>Bacteria</taxon>
        <taxon>Thermotogati</taxon>
        <taxon>Thermotogota</taxon>
        <taxon>Thermotogae</taxon>
        <taxon>Kosmotogales</taxon>
        <taxon>Kosmotogaceae</taxon>
        <taxon>Mesotoga</taxon>
    </lineage>
</organism>
<dbReference type="Pfam" id="PF13614">
    <property type="entry name" value="AAA_31"/>
    <property type="match status" value="1"/>
</dbReference>
<gene>
    <name evidence="2" type="ORF">ENN47_01960</name>
</gene>
<dbReference type="InterPro" id="IPR027417">
    <property type="entry name" value="P-loop_NTPase"/>
</dbReference>
<accession>A0A7C1CSK9</accession>
<dbReference type="PANTHER" id="PTHR13696">
    <property type="entry name" value="P-LOOP CONTAINING NUCLEOSIDE TRIPHOSPHATE HYDROLASE"/>
    <property type="match status" value="1"/>
</dbReference>
<comment type="caution">
    <text evidence="2">The sequence shown here is derived from an EMBL/GenBank/DDBJ whole genome shotgun (WGS) entry which is preliminary data.</text>
</comment>
<dbReference type="InterPro" id="IPR050678">
    <property type="entry name" value="DNA_Partitioning_ATPase"/>
</dbReference>
<feature type="domain" description="AAA" evidence="1">
    <location>
        <begin position="4"/>
        <end position="196"/>
    </location>
</feature>
<sequence length="280" mass="30594">MGIVLTVANNKGGVGKTLVTLAVASTITWLQKNDASELPQNMRKLPILVVDTDPQANTTEALGIDPVEVPVNILELYENPAVIETTSGVSLLQASPKHKNIVVIPSSIKLESISNTLPSQIDGRTRLKDAIDRVRDNYALIIIDTPPSLGIFTQNAVVAADNILIPLTLTKHALLGVSNMLTFLVTAKKSQNPRLNVLGLLVNAYDKRYRLQTSLLKAIQKEYDSFSFNTIIPTSSRMVENIAARRNLLHNIAVDHRNILIGLLGELFARIDNPAVFHKG</sequence>
<dbReference type="AlphaFoldDB" id="A0A7C1CSK9"/>
<dbReference type="SUPFAM" id="SSF52540">
    <property type="entry name" value="P-loop containing nucleoside triphosphate hydrolases"/>
    <property type="match status" value="1"/>
</dbReference>
<proteinExistence type="predicted"/>